<proteinExistence type="predicted"/>
<dbReference type="Proteomes" id="UP001175000">
    <property type="component" value="Unassembled WGS sequence"/>
</dbReference>
<evidence type="ECO:0000313" key="3">
    <source>
        <dbReference type="Proteomes" id="UP001175000"/>
    </source>
</evidence>
<comment type="caution">
    <text evidence="2">The sequence shown here is derived from an EMBL/GenBank/DDBJ whole genome shotgun (WGS) entry which is preliminary data.</text>
</comment>
<name>A0AA39T1Q8_9PEZI</name>
<evidence type="ECO:0000313" key="2">
    <source>
        <dbReference type="EMBL" id="KAK0611506.1"/>
    </source>
</evidence>
<feature type="region of interest" description="Disordered" evidence="1">
    <location>
        <begin position="416"/>
        <end position="447"/>
    </location>
</feature>
<feature type="region of interest" description="Disordered" evidence="1">
    <location>
        <begin position="20"/>
        <end position="117"/>
    </location>
</feature>
<accession>A0AA39T1Q8</accession>
<dbReference type="AlphaFoldDB" id="A0AA39T1Q8"/>
<feature type="compositionally biased region" description="Basic residues" evidence="1">
    <location>
        <begin position="70"/>
        <end position="79"/>
    </location>
</feature>
<sequence length="1012" mass="113947">MLGARAGFWAGVRWASSVALRRQPTRPPKSRTDARKPLRIRWVKTNTDPSAWDPAADIKRLPLPPASQRPKPKRRSRLKRPPEKTVKSSSRRSIGSESGSGNQEPDGDRALPPLRRRRRPLRHALLRMRARQAGLPQHPPSPARALNDYLARKAGLRRNLEPLSRFLSKKSDRLPILTASALLKQRLAQGELADFETELLLAAGDGDWSIWTEKRVTAGVSEDDVNHWAWILSAETADLTIERFVSDDRLKPPFLITMIVGPDRILQDPEIFVSLLQYIRNRYVGTHRGPDGCTSFDLTWQHFQNVLERLVSQCLSSWPALLPSVAQLAVSIIKGLPQQLGGSPRRAIAIQCKLLNVCLELFGSPPDVYPLNDMINNWNAQKVLLDLSSRLEPPLFLTREGYRAIRSVLVALPKSSSERETTRRASPTWPPFRQDFDGRDEQRRPEDDLSLAAKVGILKREAGYPNDHFDRGLDTVAGSVVGRTPTIQTRSLVTPVWEGNRASQNVDFEWAMSVKATRNAREAWRMFSSPPLPGMKPSAQVYAEMFTKLFADQVPEWTRMLPGDGIATFPVHDGNLTALEIARISPPAPSELYQMMLFSGVKPTGEALIVLVRHASSKQQALRYLAASPYKPHVELLQGTIFKGERYASLLSTLPPRLLYAWIMMLCRTQIKRQKRMDFTFSSNQMKEAMRLTSEYQMAIGGSQFTDKAPWYIVMGYLAGRGHAYADEGAKYNSLVTLGLFMYHWQRTADFKGIDAKLFELLCIIVRKALRLSTWQSTTGELALRVMPIDKNGRLTRLLVHALRQLKDAFSTLTQPIRALDGTPEFNEGLVYPHRLASKHIALYMKALGTLGDGEEMARLMRWILDSWDRDYVLDDSKLPGMPAYDTMIGAIAYFFRVGAHLVEPVIMRELEDNLEKLQREKYCTWFLPLDNNIVPDNEVDLDLGAAELWAHVRATVYGNGDGVGDNNTPSDSDDAQPTQLDVAEQVSKDEPGVDSAIYVHDTYLIGSRNGL</sequence>
<reference evidence="2" key="1">
    <citation type="submission" date="2023-06" db="EMBL/GenBank/DDBJ databases">
        <title>Genome-scale phylogeny and comparative genomics of the fungal order Sordariales.</title>
        <authorList>
            <consortium name="Lawrence Berkeley National Laboratory"/>
            <person name="Hensen N."/>
            <person name="Bonometti L."/>
            <person name="Westerberg I."/>
            <person name="Brannstrom I.O."/>
            <person name="Guillou S."/>
            <person name="Cros-Aarteil S."/>
            <person name="Calhoun S."/>
            <person name="Haridas S."/>
            <person name="Kuo A."/>
            <person name="Mondo S."/>
            <person name="Pangilinan J."/>
            <person name="Riley R."/>
            <person name="Labutti K."/>
            <person name="Andreopoulos B."/>
            <person name="Lipzen A."/>
            <person name="Chen C."/>
            <person name="Yanf M."/>
            <person name="Daum C."/>
            <person name="Ng V."/>
            <person name="Clum A."/>
            <person name="Steindorff A."/>
            <person name="Ohm R."/>
            <person name="Martin F."/>
            <person name="Silar P."/>
            <person name="Natvig D."/>
            <person name="Lalanne C."/>
            <person name="Gautier V."/>
            <person name="Ament-Velasquez S.L."/>
            <person name="Kruys A."/>
            <person name="Hutchinson M.I."/>
            <person name="Powell A.J."/>
            <person name="Barry K."/>
            <person name="Miller A.N."/>
            <person name="Grigoriev I.V."/>
            <person name="Debuchy R."/>
            <person name="Gladieux P."/>
            <person name="Thoren M.H."/>
            <person name="Johannesson H."/>
        </authorList>
    </citation>
    <scope>NUCLEOTIDE SEQUENCE</scope>
    <source>
        <strain evidence="2">CBS 606.72</strain>
    </source>
</reference>
<evidence type="ECO:0000256" key="1">
    <source>
        <dbReference type="SAM" id="MobiDB-lite"/>
    </source>
</evidence>
<keyword evidence="3" id="KW-1185">Reference proteome</keyword>
<feature type="compositionally biased region" description="Low complexity" evidence="1">
    <location>
        <begin position="91"/>
        <end position="101"/>
    </location>
</feature>
<protein>
    <submittedName>
        <fullName evidence="2">Uncharacterized protein</fullName>
    </submittedName>
</protein>
<feature type="compositionally biased region" description="Basic and acidic residues" evidence="1">
    <location>
        <begin position="434"/>
        <end position="447"/>
    </location>
</feature>
<gene>
    <name evidence="2" type="ORF">B0T14DRAFT_488536</name>
</gene>
<dbReference type="EMBL" id="JAULSU010000007">
    <property type="protein sequence ID" value="KAK0611506.1"/>
    <property type="molecule type" value="Genomic_DNA"/>
</dbReference>
<organism evidence="2 3">
    <name type="scientific">Immersiella caudata</name>
    <dbReference type="NCBI Taxonomy" id="314043"/>
    <lineage>
        <taxon>Eukaryota</taxon>
        <taxon>Fungi</taxon>
        <taxon>Dikarya</taxon>
        <taxon>Ascomycota</taxon>
        <taxon>Pezizomycotina</taxon>
        <taxon>Sordariomycetes</taxon>
        <taxon>Sordariomycetidae</taxon>
        <taxon>Sordariales</taxon>
        <taxon>Lasiosphaeriaceae</taxon>
        <taxon>Immersiella</taxon>
    </lineage>
</organism>